<gene>
    <name evidence="1" type="ORF">AQ490_08160</name>
</gene>
<dbReference type="AlphaFoldDB" id="A0A0T6LNI5"/>
<reference evidence="1 2" key="1">
    <citation type="submission" date="2015-10" db="EMBL/GenBank/DDBJ databases">
        <title>Draft genome sequence of pyrrolomycin-producing Streptomyces vitaminophilus.</title>
        <authorList>
            <person name="Graham D.E."/>
            <person name="Mahan K.M."/>
            <person name="Klingeman D.M."/>
            <person name="Hettich R.L."/>
            <person name="Parry R.J."/>
        </authorList>
    </citation>
    <scope>NUCLEOTIDE SEQUENCE [LARGE SCALE GENOMIC DNA]</scope>
    <source>
        <strain evidence="1 2">ATCC 31673</strain>
    </source>
</reference>
<dbReference type="RefSeq" id="WP_058032944.1">
    <property type="nucleotide sequence ID" value="NZ_LLZU01000037.1"/>
</dbReference>
<evidence type="ECO:0000313" key="1">
    <source>
        <dbReference type="EMBL" id="KRV47420.1"/>
    </source>
</evidence>
<dbReference type="InterPro" id="IPR029058">
    <property type="entry name" value="AB_hydrolase_fold"/>
</dbReference>
<dbReference type="eggNOG" id="COG3545">
    <property type="taxonomic scope" value="Bacteria"/>
</dbReference>
<proteinExistence type="predicted"/>
<dbReference type="EMBL" id="LLZU01000037">
    <property type="protein sequence ID" value="KRV47420.1"/>
    <property type="molecule type" value="Genomic_DNA"/>
</dbReference>
<organism evidence="1 2">
    <name type="scientific">Wenjunlia vitaminophila</name>
    <name type="common">Streptomyces vitaminophilus</name>
    <dbReference type="NCBI Taxonomy" id="76728"/>
    <lineage>
        <taxon>Bacteria</taxon>
        <taxon>Bacillati</taxon>
        <taxon>Actinomycetota</taxon>
        <taxon>Actinomycetes</taxon>
        <taxon>Kitasatosporales</taxon>
        <taxon>Streptomycetaceae</taxon>
        <taxon>Wenjunlia</taxon>
    </lineage>
</organism>
<sequence>MAALLDSEAFSRALGAANVAAADGLPRLVARALTAWGLARVPGGPDTVPRETREAVVDALVDGLGGEPRGLGGAVSAALSLSSRIRDRRLASRLVTARRGALTGLTLGFAGDVLSYLVRGRAVRAYVADRLRELPRPVVLLGHSLGGVVAFDLLASGVLGPDGGPDGSAPSVPPVDLLVTVGSQAPLLYELDALPSRPFGAGLPAGFPPWINIYDPRDLLSFLASGVFGDQVRDIAVDNGHPVWAAHTSYFANPEVYRLLARAIPEYRT</sequence>
<dbReference type="SUPFAM" id="SSF53474">
    <property type="entry name" value="alpha/beta-Hydrolases"/>
    <property type="match status" value="1"/>
</dbReference>
<name>A0A0T6LNI5_WENVI</name>
<dbReference type="OrthoDB" id="145361at2"/>
<dbReference type="Proteomes" id="UP000050867">
    <property type="component" value="Unassembled WGS sequence"/>
</dbReference>
<accession>A0A0T6LNI5</accession>
<dbReference type="STRING" id="76728.AQ490_08160"/>
<evidence type="ECO:0000313" key="2">
    <source>
        <dbReference type="Proteomes" id="UP000050867"/>
    </source>
</evidence>
<comment type="caution">
    <text evidence="1">The sequence shown here is derived from an EMBL/GenBank/DDBJ whole genome shotgun (WGS) entry which is preliminary data.</text>
</comment>
<dbReference type="Gene3D" id="3.40.50.1820">
    <property type="entry name" value="alpha/beta hydrolase"/>
    <property type="match status" value="1"/>
</dbReference>
<protein>
    <submittedName>
        <fullName evidence="1">Uncharacterized protein</fullName>
    </submittedName>
</protein>
<keyword evidence="2" id="KW-1185">Reference proteome</keyword>